<evidence type="ECO:0000313" key="2">
    <source>
        <dbReference type="Proteomes" id="UP000630086"/>
    </source>
</evidence>
<dbReference type="RefSeq" id="WP_003628035.1">
    <property type="nucleotide sequence ID" value="NZ_AP023028.1"/>
</dbReference>
<organism evidence="1 2">
    <name type="scientific">Lactobacillus helveticus</name>
    <name type="common">Lactobacillus suntoryeus</name>
    <dbReference type="NCBI Taxonomy" id="1587"/>
    <lineage>
        <taxon>Bacteria</taxon>
        <taxon>Bacillati</taxon>
        <taxon>Bacillota</taxon>
        <taxon>Bacilli</taxon>
        <taxon>Lactobacillales</taxon>
        <taxon>Lactobacillaceae</taxon>
        <taxon>Lactobacillus</taxon>
    </lineage>
</organism>
<protein>
    <recommendedName>
        <fullName evidence="3">Transposase</fullName>
    </recommendedName>
</protein>
<evidence type="ECO:0008006" key="3">
    <source>
        <dbReference type="Google" id="ProtNLM"/>
    </source>
</evidence>
<reference evidence="1" key="1">
    <citation type="submission" date="2020-07" db="EMBL/GenBank/DDBJ databases">
        <title>Draft genome sequence of Lactobacillus helveticus strain JCM 1062.</title>
        <authorList>
            <person name="Endo A."/>
            <person name="Maeno S."/>
            <person name="Kido Y."/>
        </authorList>
    </citation>
    <scope>NUCLEOTIDE SEQUENCE</scope>
    <source>
        <strain evidence="1">JCM 1062</strain>
    </source>
</reference>
<sequence length="52" mass="5889">MAAVKLISVLKPAIDRRRILALIVDDTLMARPCSKKTELLAKVYDHMTSMNF</sequence>
<proteinExistence type="predicted"/>
<dbReference type="Proteomes" id="UP000630086">
    <property type="component" value="Unassembled WGS sequence"/>
</dbReference>
<evidence type="ECO:0000313" key="1">
    <source>
        <dbReference type="EMBL" id="GFP13377.1"/>
    </source>
</evidence>
<comment type="caution">
    <text evidence="1">The sequence shown here is derived from an EMBL/GenBank/DDBJ whole genome shotgun (WGS) entry which is preliminary data.</text>
</comment>
<name>A0AAV4E6Z9_LACHE</name>
<gene>
    <name evidence="1" type="ORF">LHEJCM1062_12490</name>
</gene>
<dbReference type="AlphaFoldDB" id="A0AAV4E6Z9"/>
<accession>A0AAV4E6Z9</accession>
<dbReference type="EMBL" id="BLYV01000271">
    <property type="protein sequence ID" value="GFP13377.1"/>
    <property type="molecule type" value="Genomic_DNA"/>
</dbReference>